<evidence type="ECO:0000256" key="8">
    <source>
        <dbReference type="RuleBase" id="RU004504"/>
    </source>
</evidence>
<accession>A0A0Z8IXE9</accession>
<reference evidence="10 11" key="1">
    <citation type="submission" date="2016-02" db="EMBL/GenBank/DDBJ databases">
        <authorList>
            <consortium name="Pathogen Informatics"/>
        </authorList>
    </citation>
    <scope>NUCLEOTIDE SEQUENCE [LARGE SCALE GENOMIC DNA]</scope>
    <source>
        <strain evidence="10 11">LSS69</strain>
    </source>
</reference>
<dbReference type="Pfam" id="PF00266">
    <property type="entry name" value="Aminotran_5"/>
    <property type="match status" value="1"/>
</dbReference>
<evidence type="ECO:0000256" key="2">
    <source>
        <dbReference type="ARBA" id="ARBA00022576"/>
    </source>
</evidence>
<keyword evidence="2" id="KW-0032">Aminotransferase</keyword>
<evidence type="ECO:0000256" key="7">
    <source>
        <dbReference type="RuleBase" id="RU004075"/>
    </source>
</evidence>
<dbReference type="PANTHER" id="PTHR42778:SF1">
    <property type="entry name" value="2-AMINOETHYLPHOSPHONATE--PYRUVATE TRANSAMINASE"/>
    <property type="match status" value="1"/>
</dbReference>
<feature type="binding site" evidence="5">
    <location>
        <position position="329"/>
    </location>
    <ligand>
        <name>substrate</name>
    </ligand>
</feature>
<dbReference type="InterPro" id="IPR015422">
    <property type="entry name" value="PyrdxlP-dep_Trfase_small"/>
</dbReference>
<keyword evidence="10" id="KW-0560">Oxidoreductase</keyword>
<dbReference type="InterPro" id="IPR020578">
    <property type="entry name" value="Aminotrans_V_PyrdxlP_BS"/>
</dbReference>
<proteinExistence type="inferred from homology"/>
<evidence type="ECO:0000256" key="5">
    <source>
        <dbReference type="PIRSR" id="PIRSR000524-1"/>
    </source>
</evidence>
<dbReference type="InterPro" id="IPR024169">
    <property type="entry name" value="SP_NH2Trfase/AEP_transaminase"/>
</dbReference>
<keyword evidence="3" id="KW-0808">Transferase</keyword>
<dbReference type="GO" id="GO:0016491">
    <property type="term" value="F:oxidoreductase activity"/>
    <property type="evidence" value="ECO:0007669"/>
    <property type="project" value="UniProtKB-KW"/>
</dbReference>
<dbReference type="InterPro" id="IPR000192">
    <property type="entry name" value="Aminotrans_V_dom"/>
</dbReference>
<dbReference type="PIRSF" id="PIRSF000524">
    <property type="entry name" value="SPT"/>
    <property type="match status" value="1"/>
</dbReference>
<dbReference type="RefSeq" id="WP_044689284.1">
    <property type="nucleotide sequence ID" value="NZ_CEHX01000005.1"/>
</dbReference>
<comment type="cofactor">
    <cofactor evidence="1 6 8">
        <name>pyridoxal 5'-phosphate</name>
        <dbReference type="ChEBI" id="CHEBI:597326"/>
    </cofactor>
</comment>
<dbReference type="Gene3D" id="3.40.640.10">
    <property type="entry name" value="Type I PLP-dependent aspartate aminotransferase-like (Major domain)"/>
    <property type="match status" value="1"/>
</dbReference>
<dbReference type="InterPro" id="IPR015424">
    <property type="entry name" value="PyrdxlP-dep_Trfase"/>
</dbReference>
<evidence type="ECO:0000256" key="3">
    <source>
        <dbReference type="ARBA" id="ARBA00022679"/>
    </source>
</evidence>
<evidence type="ECO:0000256" key="1">
    <source>
        <dbReference type="ARBA" id="ARBA00001933"/>
    </source>
</evidence>
<organism evidence="10 11">
    <name type="scientific">Streptococcus suis</name>
    <dbReference type="NCBI Taxonomy" id="1307"/>
    <lineage>
        <taxon>Bacteria</taxon>
        <taxon>Bacillati</taxon>
        <taxon>Bacillota</taxon>
        <taxon>Bacilli</taxon>
        <taxon>Lactobacillales</taxon>
        <taxon>Streptococcaceae</taxon>
        <taxon>Streptococcus</taxon>
    </lineage>
</organism>
<evidence type="ECO:0000256" key="4">
    <source>
        <dbReference type="ARBA" id="ARBA00022898"/>
    </source>
</evidence>
<dbReference type="Gene3D" id="3.90.1150.10">
    <property type="entry name" value="Aspartate Aminotransferase, domain 1"/>
    <property type="match status" value="1"/>
</dbReference>
<keyword evidence="4 6" id="KW-0663">Pyridoxal phosphate</keyword>
<dbReference type="SUPFAM" id="SSF53383">
    <property type="entry name" value="PLP-dependent transferases"/>
    <property type="match status" value="1"/>
</dbReference>
<dbReference type="EC" id="1.12.-.-" evidence="10"/>
<feature type="domain" description="Aminotransferase class V" evidence="9">
    <location>
        <begin position="31"/>
        <end position="314"/>
    </location>
</feature>
<sequence>MINFSVGPVLMDEATRAIGSEEIPYFRTDAFSQIMFDNERMMKQLTSADEKTRLITLTGSGTLAMDATILNCFTKKDKLLIINGGSFGARFCEIADCYSIPFETIDLQFGEELTVEHFQNIEFSDFTGLVVNADETSSGVLYDIEMLGNICKEHNLFFVVDAISSFLADPINISSARIDILIAGSQKALALPPGVSLILCSEKAQDRISNNLNPTYYQNLKRALKDGERGQTPFTPAVGIILQLHEKLLRLSQKGIEQQIQKTQELATYFRKKVSQYNFEFVTTSPSNAVTALRVPEGVSAKRIFQELEHRFEIWICPNGGELSDKVFRVGHIGNLQKTDYDTLFNALDQLKKEGIIR</sequence>
<comment type="similarity">
    <text evidence="7">Belongs to the class-V pyridoxal-phosphate-dependent aminotransferase family.</text>
</comment>
<evidence type="ECO:0000313" key="10">
    <source>
        <dbReference type="EMBL" id="CYV43392.1"/>
    </source>
</evidence>
<dbReference type="PANTHER" id="PTHR42778">
    <property type="entry name" value="2-AMINOETHYLPHOSPHONATE--PYRUVATE TRANSAMINASE"/>
    <property type="match status" value="1"/>
</dbReference>
<evidence type="ECO:0000259" key="9">
    <source>
        <dbReference type="Pfam" id="PF00266"/>
    </source>
</evidence>
<gene>
    <name evidence="10" type="ORF">ERS132431_01433</name>
</gene>
<dbReference type="GO" id="GO:0008483">
    <property type="term" value="F:transaminase activity"/>
    <property type="evidence" value="ECO:0007669"/>
    <property type="project" value="UniProtKB-KW"/>
</dbReference>
<dbReference type="Proteomes" id="UP000071533">
    <property type="component" value="Unassembled WGS sequence"/>
</dbReference>
<evidence type="ECO:0000313" key="11">
    <source>
        <dbReference type="Proteomes" id="UP000071533"/>
    </source>
</evidence>
<feature type="modified residue" description="N6-(pyridoxal phosphate)lysine" evidence="6">
    <location>
        <position position="187"/>
    </location>
</feature>
<dbReference type="InterPro" id="IPR015421">
    <property type="entry name" value="PyrdxlP-dep_Trfase_major"/>
</dbReference>
<evidence type="ECO:0000256" key="6">
    <source>
        <dbReference type="PIRSR" id="PIRSR000524-50"/>
    </source>
</evidence>
<protein>
    <submittedName>
        <fullName evidence="10">Soluble hydrogenase 42 kDa subunit</fullName>
        <ecNumber evidence="10">1.12.-.-</ecNumber>
    </submittedName>
</protein>
<name>A0A0Z8IXE9_STRSU</name>
<dbReference type="EMBL" id="FIHS01000017">
    <property type="protein sequence ID" value="CYV43392.1"/>
    <property type="molecule type" value="Genomic_DNA"/>
</dbReference>
<dbReference type="AlphaFoldDB" id="A0A0Z8IXE9"/>
<dbReference type="PROSITE" id="PS00595">
    <property type="entry name" value="AA_TRANSFER_CLASS_5"/>
    <property type="match status" value="1"/>
</dbReference>